<dbReference type="AlphaFoldDB" id="A0A699TFM3"/>
<feature type="non-terminal residue" evidence="2">
    <location>
        <position position="193"/>
    </location>
</feature>
<organism evidence="2">
    <name type="scientific">Tanacetum cinerariifolium</name>
    <name type="common">Dalmatian daisy</name>
    <name type="synonym">Chrysanthemum cinerariifolium</name>
    <dbReference type="NCBI Taxonomy" id="118510"/>
    <lineage>
        <taxon>Eukaryota</taxon>
        <taxon>Viridiplantae</taxon>
        <taxon>Streptophyta</taxon>
        <taxon>Embryophyta</taxon>
        <taxon>Tracheophyta</taxon>
        <taxon>Spermatophyta</taxon>
        <taxon>Magnoliopsida</taxon>
        <taxon>eudicotyledons</taxon>
        <taxon>Gunneridae</taxon>
        <taxon>Pentapetalae</taxon>
        <taxon>asterids</taxon>
        <taxon>campanulids</taxon>
        <taxon>Asterales</taxon>
        <taxon>Asteraceae</taxon>
        <taxon>Asteroideae</taxon>
        <taxon>Anthemideae</taxon>
        <taxon>Anthemidinae</taxon>
        <taxon>Tanacetum</taxon>
    </lineage>
</organism>
<proteinExistence type="predicted"/>
<reference evidence="2" key="1">
    <citation type="journal article" date="2019" name="Sci. Rep.">
        <title>Draft genome of Tanacetum cinerariifolium, the natural source of mosquito coil.</title>
        <authorList>
            <person name="Yamashiro T."/>
            <person name="Shiraishi A."/>
            <person name="Satake H."/>
            <person name="Nakayama K."/>
        </authorList>
    </citation>
    <scope>NUCLEOTIDE SEQUENCE</scope>
</reference>
<feature type="non-terminal residue" evidence="2">
    <location>
        <position position="1"/>
    </location>
</feature>
<evidence type="ECO:0000256" key="1">
    <source>
        <dbReference type="SAM" id="MobiDB-lite"/>
    </source>
</evidence>
<protein>
    <submittedName>
        <fullName evidence="2">Uncharacterized protein</fullName>
    </submittedName>
</protein>
<feature type="region of interest" description="Disordered" evidence="1">
    <location>
        <begin position="21"/>
        <end position="46"/>
    </location>
</feature>
<accession>A0A699TFM3</accession>
<feature type="region of interest" description="Disordered" evidence="1">
    <location>
        <begin position="77"/>
        <end position="109"/>
    </location>
</feature>
<comment type="caution">
    <text evidence="2">The sequence shown here is derived from an EMBL/GenBank/DDBJ whole genome shotgun (WGS) entry which is preliminary data.</text>
</comment>
<dbReference type="EMBL" id="BKCJ011239848">
    <property type="protein sequence ID" value="GFD08630.1"/>
    <property type="molecule type" value="Genomic_DNA"/>
</dbReference>
<evidence type="ECO:0000313" key="2">
    <source>
        <dbReference type="EMBL" id="GFD08630.1"/>
    </source>
</evidence>
<gene>
    <name evidence="2" type="ORF">Tci_880599</name>
</gene>
<name>A0A699TFM3_TANCI</name>
<sequence length="193" mass="21163">ELQRARTGQRRADQIGLSVGGCVLGRKQPGADATQQPRRQRQYPPARAPVCWTDAAMQSPWPEGADVGRQALRSPTDLRGRRRAATCANHSSHPPGHHRRTRRAPDHHRVADRQPVVAGRCDFSGLVPGMPGHRRHHCAGYRGLVRHRGAGRQRHPALERSAAAGFSGRPAGRCRFLLSRTAFPSEYPPPAGS</sequence>